<dbReference type="SUPFAM" id="SSF51110">
    <property type="entry name" value="alpha-D-mannose-specific plant lectins"/>
    <property type="match status" value="1"/>
</dbReference>
<reference evidence="2" key="1">
    <citation type="submission" date="2022-06" db="EMBL/GenBank/DDBJ databases">
        <title>Uncovering the hologenomic basis of an extraordinary plant invasion.</title>
        <authorList>
            <person name="Bieker V.C."/>
            <person name="Martin M.D."/>
            <person name="Gilbert T."/>
            <person name="Hodgins K."/>
            <person name="Battlay P."/>
            <person name="Petersen B."/>
            <person name="Wilson J."/>
        </authorList>
    </citation>
    <scope>NUCLEOTIDE SEQUENCE</scope>
    <source>
        <strain evidence="2">AA19_3_7</strain>
        <tissue evidence="2">Leaf</tissue>
    </source>
</reference>
<evidence type="ECO:0000313" key="3">
    <source>
        <dbReference type="Proteomes" id="UP001206925"/>
    </source>
</evidence>
<protein>
    <recommendedName>
        <fullName evidence="4">Bulb-type lectin domain-containing protein</fullName>
    </recommendedName>
</protein>
<evidence type="ECO:0008006" key="4">
    <source>
        <dbReference type="Google" id="ProtNLM"/>
    </source>
</evidence>
<keyword evidence="1" id="KW-0732">Signal</keyword>
<dbReference type="Proteomes" id="UP001206925">
    <property type="component" value="Unassembled WGS sequence"/>
</dbReference>
<sequence>VLIKHTHTNYVKTTPHIVSLMNILLSLALLIHFSTHFHGHCTTNNLQLGAERTVVLPSQYMNGFVVPTYILETSGPVPSFRAGLMVWSSSHLSRFFTTEKCVISLTWDGDLRLTGQNGQIGWQTATHGQEAAIIKQWESCSCG</sequence>
<gene>
    <name evidence="2" type="ORF">M8C21_017804</name>
</gene>
<evidence type="ECO:0000313" key="2">
    <source>
        <dbReference type="EMBL" id="KAI7745104.1"/>
    </source>
</evidence>
<feature type="non-terminal residue" evidence="2">
    <location>
        <position position="143"/>
    </location>
</feature>
<name>A0AAD5GLA9_AMBAR</name>
<keyword evidence="3" id="KW-1185">Reference proteome</keyword>
<dbReference type="AlphaFoldDB" id="A0AAD5GLA9"/>
<accession>A0AAD5GLA9</accession>
<evidence type="ECO:0000256" key="1">
    <source>
        <dbReference type="ARBA" id="ARBA00022729"/>
    </source>
</evidence>
<dbReference type="InterPro" id="IPR036426">
    <property type="entry name" value="Bulb-type_lectin_dom_sf"/>
</dbReference>
<dbReference type="EMBL" id="JAMZMK010007362">
    <property type="protein sequence ID" value="KAI7745104.1"/>
    <property type="molecule type" value="Genomic_DNA"/>
</dbReference>
<proteinExistence type="predicted"/>
<comment type="caution">
    <text evidence="2">The sequence shown here is derived from an EMBL/GenBank/DDBJ whole genome shotgun (WGS) entry which is preliminary data.</text>
</comment>
<organism evidence="2 3">
    <name type="scientific">Ambrosia artemisiifolia</name>
    <name type="common">Common ragweed</name>
    <dbReference type="NCBI Taxonomy" id="4212"/>
    <lineage>
        <taxon>Eukaryota</taxon>
        <taxon>Viridiplantae</taxon>
        <taxon>Streptophyta</taxon>
        <taxon>Embryophyta</taxon>
        <taxon>Tracheophyta</taxon>
        <taxon>Spermatophyta</taxon>
        <taxon>Magnoliopsida</taxon>
        <taxon>eudicotyledons</taxon>
        <taxon>Gunneridae</taxon>
        <taxon>Pentapetalae</taxon>
        <taxon>asterids</taxon>
        <taxon>campanulids</taxon>
        <taxon>Asterales</taxon>
        <taxon>Asteraceae</taxon>
        <taxon>Asteroideae</taxon>
        <taxon>Heliantheae alliance</taxon>
        <taxon>Heliantheae</taxon>
        <taxon>Ambrosia</taxon>
    </lineage>
</organism>